<feature type="domain" description="BIG2" evidence="3">
    <location>
        <begin position="830"/>
        <end position="907"/>
    </location>
</feature>
<reference evidence="5" key="1">
    <citation type="journal article" date="2019" name="Int. J. Syst. Evol. Microbiol.">
        <title>The Global Catalogue of Microorganisms (GCM) 10K type strain sequencing project: providing services to taxonomists for standard genome sequencing and annotation.</title>
        <authorList>
            <consortium name="The Broad Institute Genomics Platform"/>
            <consortium name="The Broad Institute Genome Sequencing Center for Infectious Disease"/>
            <person name="Wu L."/>
            <person name="Ma J."/>
        </authorList>
    </citation>
    <scope>NUCLEOTIDE SEQUENCE [LARGE SCALE GENOMIC DNA]</scope>
    <source>
        <strain evidence="5">KCTC 52141</strain>
    </source>
</reference>
<comment type="caution">
    <text evidence="4">The sequence shown here is derived from an EMBL/GenBank/DDBJ whole genome shotgun (WGS) entry which is preliminary data.</text>
</comment>
<gene>
    <name evidence="4" type="ORF">ACFOEB_05150</name>
</gene>
<feature type="chain" id="PRO_5045769803" evidence="2">
    <location>
        <begin position="32"/>
        <end position="1040"/>
    </location>
</feature>
<evidence type="ECO:0000313" key="5">
    <source>
        <dbReference type="Proteomes" id="UP001595548"/>
    </source>
</evidence>
<evidence type="ECO:0000259" key="3">
    <source>
        <dbReference type="SMART" id="SM00635"/>
    </source>
</evidence>
<dbReference type="SUPFAM" id="SSF49373">
    <property type="entry name" value="Invasin/intimin cell-adhesion fragments"/>
    <property type="match status" value="2"/>
</dbReference>
<sequence length="1040" mass="112968">MIQVHFAAMPWQKAHALALSVCLLSGCSDLAAPPQSFELAPLTPHRLERDISASVTQRLTLQVDNPANYASVSVYANDKLLVESLDIPTSGEQTLSALVQFDALGPVEITLSANNAQLTVNSLAFEPVADLALPRFNDITAQAGMDQVSSLKYGGPTIADIDSDGDYDFIVNNHNDASSKLYWNNGDGTVTKHDANLARWFMHDLHGTSPGDYDNDGDLDLVVTQGGGNGTDPSKANFYRNNNGTLVLYTGDVGINKGGRGRGARWSDMDLDGDLDLLLFNETSLHGDKPQHFFYENLGDGGFARKSVPGIQSVHQSRVLLTDFNGDGIDDFVMYGPLSLWQGNGDFTFTDVTAKVPAAVATLTNVMAVVDVDIDNDGDLDLYLARGKVFEGGEGETPSVDFDPLEQVFAIKPRGFKGVDTFSFSADGAVAFSDYYFLAQGQQRGKDYPIFLGRDKQSTVLQKGQDWTLEPNQAEGWPDDISKNGMYFGYLGNGQWKAALVRNGDDFWGFKFTLTGVTGVTTDFVAQNRNEADILLRNDGKRFVDVSSQWQIPPGSNSLGVTRGDFNNDSYQDIFVNRWGKVSGKTSDYLLLNTGNGSFDTVTMHGANDVGGPGNGDMGQAFDFNLDGSLDLLLGSEGGQWYLYENSRAKQGNYSLVTVGYSPKHHVDPMGAYVTLHTKDHSYRQRVGSAGEVFSQSLLNIVHFGLGPQRTIERVSIAWRNGETAEFTAPGVNTLISTDQLPPKSFDVGPKSLQVRTQTAYPLQPAFTPEHADTRLKWMSDNPDQVSVSQHGVITAVGKPGARATITATSVANSVSDSMAVAVVDWQPVAVKAVTIADQPAQMYTGQERRLSAEATPLYADDRSVQWSSSNTQVASINPNGVLHAYKPGRTEITAKSVQAPDTSDSFTLQVDAYSEGHITINNRERWTSQAIVIGQPIELQVSYDAGSGNQVIDSDEGGLRFWLRHFKSRWIPVKDVIKVDASALRVQSGESAESFSTAELIPTAELPEGHFYQLRVSFTASDGQNYNATIDGINLVAPQ</sequence>
<evidence type="ECO:0000256" key="1">
    <source>
        <dbReference type="ARBA" id="ARBA00022729"/>
    </source>
</evidence>
<accession>A0ABV7HSK2</accession>
<protein>
    <submittedName>
        <fullName evidence="4">FG-GAP-like repeat-containing protein</fullName>
    </submittedName>
</protein>
<proteinExistence type="predicted"/>
<dbReference type="SMART" id="SM00635">
    <property type="entry name" value="BID_2"/>
    <property type="match status" value="2"/>
</dbReference>
<keyword evidence="5" id="KW-1185">Reference proteome</keyword>
<dbReference type="RefSeq" id="WP_382414926.1">
    <property type="nucleotide sequence ID" value="NZ_AP031500.1"/>
</dbReference>
<dbReference type="InterPro" id="IPR013517">
    <property type="entry name" value="FG-GAP"/>
</dbReference>
<organism evidence="4 5">
    <name type="scientific">Gilvimarinus japonicus</name>
    <dbReference type="NCBI Taxonomy" id="1796469"/>
    <lineage>
        <taxon>Bacteria</taxon>
        <taxon>Pseudomonadati</taxon>
        <taxon>Pseudomonadota</taxon>
        <taxon>Gammaproteobacteria</taxon>
        <taxon>Cellvibrionales</taxon>
        <taxon>Cellvibrionaceae</taxon>
        <taxon>Gilvimarinus</taxon>
    </lineage>
</organism>
<dbReference type="Pfam" id="PF13517">
    <property type="entry name" value="FG-GAP_3"/>
    <property type="match status" value="2"/>
</dbReference>
<evidence type="ECO:0000313" key="4">
    <source>
        <dbReference type="EMBL" id="MFC3154582.1"/>
    </source>
</evidence>
<dbReference type="PANTHER" id="PTHR46580">
    <property type="entry name" value="SENSOR KINASE-RELATED"/>
    <property type="match status" value="1"/>
</dbReference>
<dbReference type="Pfam" id="PF07593">
    <property type="entry name" value="UnbV_ASPIC"/>
    <property type="match status" value="1"/>
</dbReference>
<feature type="signal peptide" evidence="2">
    <location>
        <begin position="1"/>
        <end position="31"/>
    </location>
</feature>
<evidence type="ECO:0000256" key="2">
    <source>
        <dbReference type="SAM" id="SignalP"/>
    </source>
</evidence>
<keyword evidence="1 2" id="KW-0732">Signal</keyword>
<feature type="domain" description="BIG2" evidence="3">
    <location>
        <begin position="742"/>
        <end position="820"/>
    </location>
</feature>
<dbReference type="SUPFAM" id="SSF69318">
    <property type="entry name" value="Integrin alpha N-terminal domain"/>
    <property type="match status" value="2"/>
</dbReference>
<dbReference type="PANTHER" id="PTHR46580:SF4">
    <property type="entry name" value="ATP_GTP-BINDING PROTEIN"/>
    <property type="match status" value="1"/>
</dbReference>
<dbReference type="InterPro" id="IPR011519">
    <property type="entry name" value="UnbV_ASPIC"/>
</dbReference>
<dbReference type="Proteomes" id="UP001595548">
    <property type="component" value="Unassembled WGS sequence"/>
</dbReference>
<dbReference type="InterPro" id="IPR008964">
    <property type="entry name" value="Invasin/intimin_cell_adhesion"/>
</dbReference>
<dbReference type="Gene3D" id="2.60.40.1080">
    <property type="match status" value="2"/>
</dbReference>
<dbReference type="InterPro" id="IPR028994">
    <property type="entry name" value="Integrin_alpha_N"/>
</dbReference>
<dbReference type="InterPro" id="IPR003343">
    <property type="entry name" value="Big_2"/>
</dbReference>
<dbReference type="EMBL" id="JBHRTL010000005">
    <property type="protein sequence ID" value="MFC3154582.1"/>
    <property type="molecule type" value="Genomic_DNA"/>
</dbReference>
<dbReference type="Pfam" id="PF02368">
    <property type="entry name" value="Big_2"/>
    <property type="match status" value="2"/>
</dbReference>
<name>A0ABV7HSK2_9GAMM</name>